<keyword evidence="1" id="KW-1133">Transmembrane helix</keyword>
<evidence type="ECO:0000256" key="1">
    <source>
        <dbReference type="SAM" id="Phobius"/>
    </source>
</evidence>
<dbReference type="AlphaFoldDB" id="A0A5M4BAQ0"/>
<feature type="transmembrane region" description="Helical" evidence="1">
    <location>
        <begin position="108"/>
        <end position="132"/>
    </location>
</feature>
<sequence>MENKMTKSKKLWLYFIITMAVYLLMVFVTIPTLNRLANGLDIIDVLPFYDGEYVVRLLEYLESEGRHYYLYRQIPLDMLYPLLYAFTYWKILSHFIDKLNLKRIKWVVFFPIVAAVFDYLENIGIGISLYHFPSLSDTLLSVLPFFSLLKTLFVVLYLLAFFGLGIMVLVRRKKL</sequence>
<keyword evidence="1" id="KW-0812">Transmembrane</keyword>
<evidence type="ECO:0000313" key="2">
    <source>
        <dbReference type="EMBL" id="GET46668.1"/>
    </source>
</evidence>
<name>A0A5M4BAQ0_9FLAO</name>
<dbReference type="Proteomes" id="UP000398217">
    <property type="component" value="Unassembled WGS sequence"/>
</dbReference>
<feature type="transmembrane region" description="Helical" evidence="1">
    <location>
        <begin position="12"/>
        <end position="30"/>
    </location>
</feature>
<accession>A0A5M4BAQ0</accession>
<keyword evidence="1" id="KW-0472">Membrane</keyword>
<keyword evidence="3" id="KW-1185">Reference proteome</keyword>
<evidence type="ECO:0000313" key="3">
    <source>
        <dbReference type="Proteomes" id="UP000398217"/>
    </source>
</evidence>
<gene>
    <name evidence="2" type="ORF">RCZ01_19700</name>
</gene>
<dbReference type="OrthoDB" id="5198105at2"/>
<protein>
    <submittedName>
        <fullName evidence="2">Uncharacterized protein</fullName>
    </submittedName>
</protein>
<feature type="transmembrane region" description="Helical" evidence="1">
    <location>
        <begin position="152"/>
        <end position="170"/>
    </location>
</feature>
<comment type="caution">
    <text evidence="2">The sequence shown here is derived from an EMBL/GenBank/DDBJ whole genome shotgun (WGS) entry which is preliminary data.</text>
</comment>
<proteinExistence type="predicted"/>
<organism evidence="2 3">
    <name type="scientific">Capnocytophaga felis</name>
    <dbReference type="NCBI Taxonomy" id="2267611"/>
    <lineage>
        <taxon>Bacteria</taxon>
        <taxon>Pseudomonadati</taxon>
        <taxon>Bacteroidota</taxon>
        <taxon>Flavobacteriia</taxon>
        <taxon>Flavobacteriales</taxon>
        <taxon>Flavobacteriaceae</taxon>
        <taxon>Capnocytophaga</taxon>
    </lineage>
</organism>
<reference evidence="3" key="1">
    <citation type="journal article" date="2020" name="Int. J. Syst. Evol. Microbiol.">
        <title>Capnocytophaga felis sp. nov. isolated from the feline oral cavity.</title>
        <authorList>
            <person name="Suzuki M."/>
            <person name="Umeda K."/>
            <person name="Kimura M."/>
            <person name="Imaoka K."/>
            <person name="Morikawa S."/>
            <person name="Maeda K."/>
        </authorList>
    </citation>
    <scope>NUCLEOTIDE SEQUENCE [LARGE SCALE GENOMIC DNA]</scope>
    <source>
        <strain evidence="3">KC07070</strain>
    </source>
</reference>
<dbReference type="EMBL" id="BLBC01000013">
    <property type="protein sequence ID" value="GET46668.1"/>
    <property type="molecule type" value="Genomic_DNA"/>
</dbReference>
<feature type="transmembrane region" description="Helical" evidence="1">
    <location>
        <begin position="78"/>
        <end position="96"/>
    </location>
</feature>